<dbReference type="CDD" id="cd09756">
    <property type="entry name" value="Cas5_I-E"/>
    <property type="match status" value="1"/>
</dbReference>
<name>G7Q6E8_9BACT</name>
<dbReference type="GO" id="GO:0043571">
    <property type="term" value="P:maintenance of CRISPR repeat elements"/>
    <property type="evidence" value="ECO:0007669"/>
    <property type="project" value="InterPro"/>
</dbReference>
<dbReference type="InterPro" id="IPR010147">
    <property type="entry name" value="CRISPR-assoc_prot_CasD"/>
</dbReference>
<dbReference type="InterPro" id="IPR021124">
    <property type="entry name" value="CRISPR-assoc_prot_Cas5"/>
</dbReference>
<dbReference type="OrthoDB" id="5704083at2"/>
<accession>G7Q6E8</accession>
<dbReference type="Proteomes" id="UP000004662">
    <property type="component" value="Chromosome"/>
</dbReference>
<reference evidence="3" key="1">
    <citation type="journal article" date="2015" name="Genome Announc.">
        <title>High-Quality Draft Genome Sequence of Desulfovibrio carbinoliphilus FW-101-2B, an Organic Acid-Oxidizing Sulfate-Reducing Bacterium Isolated from Uranium(VI)-Contaminated Groundwater.</title>
        <authorList>
            <person name="Ramsay B.D."/>
            <person name="Hwang C."/>
            <person name="Woo H.L."/>
            <person name="Carroll S.L."/>
            <person name="Lucas S."/>
            <person name="Han J."/>
            <person name="Lapidus A.L."/>
            <person name="Cheng J.F."/>
            <person name="Goodwin L.A."/>
            <person name="Pitluck S."/>
            <person name="Peters L."/>
            <person name="Chertkov O."/>
            <person name="Held B."/>
            <person name="Detter J.C."/>
            <person name="Han C.S."/>
            <person name="Tapia R."/>
            <person name="Land M.L."/>
            <person name="Hauser L.J."/>
            <person name="Kyrpides N.C."/>
            <person name="Ivanova N.N."/>
            <person name="Mikhailova N."/>
            <person name="Pagani I."/>
            <person name="Woyke T."/>
            <person name="Arkin A.P."/>
            <person name="Dehal P."/>
            <person name="Chivian D."/>
            <person name="Criddle C.S."/>
            <person name="Wu W."/>
            <person name="Chakraborty R."/>
            <person name="Hazen T.C."/>
            <person name="Fields M.W."/>
        </authorList>
    </citation>
    <scope>NUCLEOTIDE SEQUENCE [LARGE SCALE GENOMIC DNA]</scope>
    <source>
        <strain evidence="3">FW-101-2B</strain>
    </source>
</reference>
<keyword evidence="1" id="KW-0051">Antiviral defense</keyword>
<sequence length="266" mass="28739">MARYLIFQLYGMLAAYGLVAVGEVRLSAGHPTRSAVFGLLAACLGIRRHEEARLAALSGGYALAVRVDAPGTSLLDYHTIQTPPEKSKRIYRTRADELGGLLGIDEPPYTVLSRRGYLCDAHFTACLTPAAAPPTDATPPHTLEALAEALRRPVLTPYLGRKSCPPSLPFHPRLGEYDSLEAALADYPLEKLAFPAGLKPHDPAVVFADEDEAITPATVTSRPLVRDRTVQHGRRLFEERRGVCGVTAPGVVAPRGRDKEAGHVPH</sequence>
<dbReference type="NCBIfam" id="TIGR01868">
    <property type="entry name" value="casD_Cas5e"/>
    <property type="match status" value="1"/>
</dbReference>
<evidence type="ECO:0000313" key="3">
    <source>
        <dbReference type="Proteomes" id="UP000004662"/>
    </source>
</evidence>
<dbReference type="AlphaFoldDB" id="G7Q6E8"/>
<proteinExistence type="predicted"/>
<dbReference type="RefSeq" id="WP_009180726.1">
    <property type="nucleotide sequence ID" value="NZ_CM001368.1"/>
</dbReference>
<dbReference type="Gene3D" id="3.30.70.2660">
    <property type="match status" value="1"/>
</dbReference>
<dbReference type="EMBL" id="CM001368">
    <property type="protein sequence ID" value="EHJ47321.1"/>
    <property type="molecule type" value="Genomic_DNA"/>
</dbReference>
<dbReference type="Pfam" id="PF09704">
    <property type="entry name" value="Cas_Cas5d"/>
    <property type="match status" value="1"/>
</dbReference>
<keyword evidence="3" id="KW-1185">Reference proteome</keyword>
<protein>
    <submittedName>
        <fullName evidence="2">CRISPR-associated protein Cas5 family</fullName>
    </submittedName>
</protein>
<organism evidence="2 3">
    <name type="scientific">Solidesulfovibrio carbinoliphilus subsp. oakridgensis</name>
    <dbReference type="NCBI Taxonomy" id="694327"/>
    <lineage>
        <taxon>Bacteria</taxon>
        <taxon>Pseudomonadati</taxon>
        <taxon>Thermodesulfobacteriota</taxon>
        <taxon>Desulfovibrionia</taxon>
        <taxon>Desulfovibrionales</taxon>
        <taxon>Desulfovibrionaceae</taxon>
        <taxon>Solidesulfovibrio</taxon>
    </lineage>
</organism>
<dbReference type="InterPro" id="IPR013422">
    <property type="entry name" value="CRISPR-assoc_prot_Cas5_N"/>
</dbReference>
<dbReference type="GO" id="GO:0051607">
    <property type="term" value="P:defense response to virus"/>
    <property type="evidence" value="ECO:0007669"/>
    <property type="project" value="UniProtKB-KW"/>
</dbReference>
<dbReference type="STRING" id="694327.DFW101_1312"/>
<evidence type="ECO:0000256" key="1">
    <source>
        <dbReference type="ARBA" id="ARBA00023118"/>
    </source>
</evidence>
<gene>
    <name evidence="2" type="ORF">DFW101_1312</name>
</gene>
<dbReference type="GO" id="GO:0003723">
    <property type="term" value="F:RNA binding"/>
    <property type="evidence" value="ECO:0007669"/>
    <property type="project" value="InterPro"/>
</dbReference>
<evidence type="ECO:0000313" key="2">
    <source>
        <dbReference type="EMBL" id="EHJ47321.1"/>
    </source>
</evidence>
<dbReference type="NCBIfam" id="TIGR02593">
    <property type="entry name" value="CRISPR_cas5"/>
    <property type="match status" value="1"/>
</dbReference>
<dbReference type="HOGENOM" id="CLU_084726_1_0_7"/>
<dbReference type="eggNOG" id="ENOG502Z8QG">
    <property type="taxonomic scope" value="Bacteria"/>
</dbReference>